<evidence type="ECO:0000256" key="1">
    <source>
        <dbReference type="ARBA" id="ARBA00004604"/>
    </source>
</evidence>
<evidence type="ECO:0000256" key="4">
    <source>
        <dbReference type="ARBA" id="ARBA00023242"/>
    </source>
</evidence>
<comment type="similarity">
    <text evidence="2">Belongs to the NOP16 family.</text>
</comment>
<proteinExistence type="inferred from homology"/>
<evidence type="ECO:0000313" key="7">
    <source>
        <dbReference type="Proteomes" id="UP000015354"/>
    </source>
</evidence>
<feature type="region of interest" description="Disordered" evidence="5">
    <location>
        <begin position="218"/>
        <end position="254"/>
    </location>
</feature>
<dbReference type="GO" id="GO:0005730">
    <property type="term" value="C:nucleolus"/>
    <property type="evidence" value="ECO:0007669"/>
    <property type="project" value="UniProtKB-SubCell"/>
</dbReference>
<dbReference type="GO" id="GO:0042273">
    <property type="term" value="P:ribosomal large subunit biogenesis"/>
    <property type="evidence" value="ECO:0007669"/>
    <property type="project" value="TreeGrafter"/>
</dbReference>
<keyword evidence="4" id="KW-0539">Nucleus</keyword>
<evidence type="ECO:0000313" key="6">
    <source>
        <dbReference type="EMBL" id="EPY36907.1"/>
    </source>
</evidence>
<feature type="region of interest" description="Disordered" evidence="5">
    <location>
        <begin position="65"/>
        <end position="96"/>
    </location>
</feature>
<accession>S9V1D1</accession>
<dbReference type="PANTHER" id="PTHR13243:SF1">
    <property type="entry name" value="NUCLEOLAR PROTEIN 16"/>
    <property type="match status" value="1"/>
</dbReference>
<dbReference type="Pfam" id="PF09420">
    <property type="entry name" value="Nop16"/>
    <property type="match status" value="1"/>
</dbReference>
<evidence type="ECO:0000256" key="5">
    <source>
        <dbReference type="SAM" id="MobiDB-lite"/>
    </source>
</evidence>
<dbReference type="OrthoDB" id="285729at2759"/>
<keyword evidence="7" id="KW-1185">Reference proteome</keyword>
<evidence type="ECO:0000256" key="3">
    <source>
        <dbReference type="ARBA" id="ARBA00015522"/>
    </source>
</evidence>
<gene>
    <name evidence="6" type="ORF">STCU_00347</name>
</gene>
<dbReference type="AlphaFoldDB" id="S9V1D1"/>
<reference evidence="6 7" key="1">
    <citation type="journal article" date="2013" name="PLoS ONE">
        <title>Predicting the Proteins of Angomonas deanei, Strigomonas culicis and Their Respective Endosymbionts Reveals New Aspects of the Trypanosomatidae Family.</title>
        <authorList>
            <person name="Motta M.C."/>
            <person name="Martins A.C."/>
            <person name="de Souza S.S."/>
            <person name="Catta-Preta C.M."/>
            <person name="Silva R."/>
            <person name="Klein C.C."/>
            <person name="de Almeida L.G."/>
            <person name="de Lima Cunha O."/>
            <person name="Ciapina L.P."/>
            <person name="Brocchi M."/>
            <person name="Colabardini A.C."/>
            <person name="de Araujo Lima B."/>
            <person name="Machado C.R."/>
            <person name="de Almeida Soares C.M."/>
            <person name="Probst C.M."/>
            <person name="de Menezes C.B."/>
            <person name="Thompson C.E."/>
            <person name="Bartholomeu D.C."/>
            <person name="Gradia D.F."/>
            <person name="Pavoni D.P."/>
            <person name="Grisard E.C."/>
            <person name="Fantinatti-Garboggini F."/>
            <person name="Marchini F.K."/>
            <person name="Rodrigues-Luiz G.F."/>
            <person name="Wagner G."/>
            <person name="Goldman G.H."/>
            <person name="Fietto J.L."/>
            <person name="Elias M.C."/>
            <person name="Goldman M.H."/>
            <person name="Sagot M.F."/>
            <person name="Pereira M."/>
            <person name="Stoco P.H."/>
            <person name="de Mendonca-Neto R.P."/>
            <person name="Teixeira S.M."/>
            <person name="Maciel T.E."/>
            <person name="de Oliveira Mendes T.A."/>
            <person name="Urmenyi T.P."/>
            <person name="de Souza W."/>
            <person name="Schenkman S."/>
            <person name="de Vasconcelos A.T."/>
        </authorList>
    </citation>
    <scope>NUCLEOTIDE SEQUENCE [LARGE SCALE GENOMIC DNA]</scope>
</reference>
<dbReference type="EMBL" id="ATMH01000347">
    <property type="protein sequence ID" value="EPY36907.1"/>
    <property type="molecule type" value="Genomic_DNA"/>
</dbReference>
<dbReference type="PANTHER" id="PTHR13243">
    <property type="entry name" value="HSPC111 PROTEIN-RELATED"/>
    <property type="match status" value="1"/>
</dbReference>
<evidence type="ECO:0000256" key="2">
    <source>
        <dbReference type="ARBA" id="ARBA00008479"/>
    </source>
</evidence>
<feature type="compositionally biased region" description="Low complexity" evidence="5">
    <location>
        <begin position="224"/>
        <end position="233"/>
    </location>
</feature>
<dbReference type="InterPro" id="IPR019002">
    <property type="entry name" value="Ribosome_biogenesis_Nop16"/>
</dbReference>
<dbReference type="Proteomes" id="UP000015354">
    <property type="component" value="Unassembled WGS sequence"/>
</dbReference>
<sequence>MGRVRVTPKSKVKKNIPVTKVGKKQYLKRRFAHVRKVDLAGAHNDLTQKYHEGGMTADQTYTQLGLTSDPSAPRAKQVEKRKRAQARADNYKGGSADKRRWRHFEEEDTIAAQNEAEKANKIARPVSEQEGSVVANLIAAYGVNLKRMVLDHQLNPFQLNERQLQRQIVNYLRWEKAAFPEEFAEAEAKGWFSVEMYADPKLRSSQYFLASAADEAERAKTNTAAGEAGSEGAEAPKKGRGPALRSASSAKKKK</sequence>
<protein>
    <recommendedName>
        <fullName evidence="3">Nucleolar protein 16</fullName>
    </recommendedName>
</protein>
<comment type="subcellular location">
    <subcellularLocation>
        <location evidence="1">Nucleus</location>
        <location evidence="1">Nucleolus</location>
    </subcellularLocation>
</comment>
<name>S9V1D1_9TRYP</name>
<comment type="caution">
    <text evidence="6">The sequence shown here is derived from an EMBL/GenBank/DDBJ whole genome shotgun (WGS) entry which is preliminary data.</text>
</comment>
<organism evidence="6 7">
    <name type="scientific">Strigomonas culicis</name>
    <dbReference type="NCBI Taxonomy" id="28005"/>
    <lineage>
        <taxon>Eukaryota</taxon>
        <taxon>Discoba</taxon>
        <taxon>Euglenozoa</taxon>
        <taxon>Kinetoplastea</taxon>
        <taxon>Metakinetoplastina</taxon>
        <taxon>Trypanosomatida</taxon>
        <taxon>Trypanosomatidae</taxon>
        <taxon>Strigomonadinae</taxon>
        <taxon>Strigomonas</taxon>
    </lineage>
</organism>